<dbReference type="GO" id="GO:0000160">
    <property type="term" value="P:phosphorelay signal transduction system"/>
    <property type="evidence" value="ECO:0007669"/>
    <property type="project" value="UniProtKB-KW"/>
</dbReference>
<dbReference type="GO" id="GO:0004673">
    <property type="term" value="F:protein histidine kinase activity"/>
    <property type="evidence" value="ECO:0007669"/>
    <property type="project" value="UniProtKB-EC"/>
</dbReference>
<comment type="catalytic activity">
    <reaction evidence="1">
        <text>ATP + protein L-histidine = ADP + protein N-phospho-L-histidine.</text>
        <dbReference type="EC" id="2.7.13.3"/>
    </reaction>
</comment>
<dbReference type="InterPro" id="IPR003594">
    <property type="entry name" value="HATPase_dom"/>
</dbReference>
<keyword evidence="9" id="KW-1185">Reference proteome</keyword>
<dbReference type="InterPro" id="IPR003018">
    <property type="entry name" value="GAF"/>
</dbReference>
<evidence type="ECO:0000313" key="8">
    <source>
        <dbReference type="EMBL" id="PYE54809.1"/>
    </source>
</evidence>
<feature type="domain" description="GAF" evidence="6">
    <location>
        <begin position="43"/>
        <end position="208"/>
    </location>
</feature>
<evidence type="ECO:0000259" key="7">
    <source>
        <dbReference type="SMART" id="SM00387"/>
    </source>
</evidence>
<dbReference type="Gene3D" id="3.30.565.10">
    <property type="entry name" value="Histidine kinase-like ATPase, C-terminal domain"/>
    <property type="match status" value="1"/>
</dbReference>
<evidence type="ECO:0000256" key="2">
    <source>
        <dbReference type="ARBA" id="ARBA00012438"/>
    </source>
</evidence>
<dbReference type="SMART" id="SM00065">
    <property type="entry name" value="GAF"/>
    <property type="match status" value="1"/>
</dbReference>
<feature type="domain" description="Histidine kinase/HSP90-like ATPase" evidence="7">
    <location>
        <begin position="335"/>
        <end position="429"/>
    </location>
</feature>
<keyword evidence="5" id="KW-0902">Two-component regulatory system</keyword>
<evidence type="ECO:0000256" key="5">
    <source>
        <dbReference type="ARBA" id="ARBA00023012"/>
    </source>
</evidence>
<reference evidence="8 9" key="1">
    <citation type="submission" date="2018-06" db="EMBL/GenBank/DDBJ databases">
        <title>Genomic Encyclopedia of Type Strains, Phase IV (KMG-IV): sequencing the most valuable type-strain genomes for metagenomic binning, comparative biology and taxonomic classification.</title>
        <authorList>
            <person name="Goeker M."/>
        </authorList>
    </citation>
    <scope>NUCLEOTIDE SEQUENCE [LARGE SCALE GENOMIC DNA]</scope>
    <source>
        <strain evidence="8 9">DSM 18048</strain>
    </source>
</reference>
<evidence type="ECO:0000259" key="6">
    <source>
        <dbReference type="SMART" id="SM00065"/>
    </source>
</evidence>
<dbReference type="AlphaFoldDB" id="A0A318SKD4"/>
<dbReference type="Gene3D" id="3.30.450.40">
    <property type="match status" value="1"/>
</dbReference>
<name>A0A318SKD4_9DEIO</name>
<evidence type="ECO:0000256" key="1">
    <source>
        <dbReference type="ARBA" id="ARBA00000085"/>
    </source>
</evidence>
<dbReference type="SUPFAM" id="SSF55781">
    <property type="entry name" value="GAF domain-like"/>
    <property type="match status" value="1"/>
</dbReference>
<dbReference type="InterPro" id="IPR050482">
    <property type="entry name" value="Sensor_HK_TwoCompSys"/>
</dbReference>
<dbReference type="PANTHER" id="PTHR24421:SF10">
    <property type="entry name" value="NITRATE_NITRITE SENSOR PROTEIN NARQ"/>
    <property type="match status" value="1"/>
</dbReference>
<dbReference type="EC" id="2.7.13.3" evidence="2"/>
<keyword evidence="3" id="KW-0808">Transferase</keyword>
<dbReference type="Proteomes" id="UP000248326">
    <property type="component" value="Unassembled WGS sequence"/>
</dbReference>
<organism evidence="8 9">
    <name type="scientific">Deinococcus yavapaiensis KR-236</name>
    <dbReference type="NCBI Taxonomy" id="694435"/>
    <lineage>
        <taxon>Bacteria</taxon>
        <taxon>Thermotogati</taxon>
        <taxon>Deinococcota</taxon>
        <taxon>Deinococci</taxon>
        <taxon>Deinococcales</taxon>
        <taxon>Deinococcaceae</taxon>
        <taxon>Deinococcus</taxon>
    </lineage>
</organism>
<comment type="caution">
    <text evidence="8">The sequence shown here is derived from an EMBL/GenBank/DDBJ whole genome shotgun (WGS) entry which is preliminary data.</text>
</comment>
<dbReference type="Pfam" id="PF02518">
    <property type="entry name" value="HATPase_c"/>
    <property type="match status" value="1"/>
</dbReference>
<dbReference type="CDD" id="cd16917">
    <property type="entry name" value="HATPase_UhpB-NarQ-NarX-like"/>
    <property type="match status" value="1"/>
</dbReference>
<dbReference type="InterPro" id="IPR036890">
    <property type="entry name" value="HATPase_C_sf"/>
</dbReference>
<proteinExistence type="predicted"/>
<dbReference type="InterPro" id="IPR029016">
    <property type="entry name" value="GAF-like_dom_sf"/>
</dbReference>
<evidence type="ECO:0000313" key="9">
    <source>
        <dbReference type="Proteomes" id="UP000248326"/>
    </source>
</evidence>
<accession>A0A318SKD4</accession>
<dbReference type="Pfam" id="PF01590">
    <property type="entry name" value="GAF"/>
    <property type="match status" value="1"/>
</dbReference>
<dbReference type="SUPFAM" id="SSF55874">
    <property type="entry name" value="ATPase domain of HSP90 chaperone/DNA topoisomerase II/histidine kinase"/>
    <property type="match status" value="1"/>
</dbReference>
<sequence length="442" mass="48588">MNAHEIAFIKGGNPLVNELELTQYEGTMDSVLRGSRLAPSFDDTMTGKIVEDARLALGMPYIALARFDEATRTTRIVATGGASGDAMQRGIRLARRLIPSFDPFSATASADYNEHTRAVYFERRVVMAPLSDIVGDLVPPLMLQIAAKVAGISHCMLVPLHVEERVFGSLVCVQRGETFTEADTRIACAFASQVALHLRNLELLAEQRRITLALEESRALVTEAEERTKREISEFLHSRVQSRLLVAWYRLGELSEQYPEARPALERVREDLEHLREHDVRSISHLLHPEALGVGLVAALQVLASRLVGVLDIRILADRALLAIDSPIHNRLPMNVRLAAFRTIEEAVGNVLKHAHARNVTISLSTPAGSDVLHLEVVDDGQGFDPASARSGLGLRCLEARLDHFGGRWGIESAPGGPTRLWASLPRCSSDLERQHATAALT</sequence>
<dbReference type="OrthoDB" id="3573097at2"/>
<evidence type="ECO:0000256" key="3">
    <source>
        <dbReference type="ARBA" id="ARBA00022679"/>
    </source>
</evidence>
<dbReference type="EMBL" id="QJSX01000004">
    <property type="protein sequence ID" value="PYE54809.1"/>
    <property type="molecule type" value="Genomic_DNA"/>
</dbReference>
<protein>
    <recommendedName>
        <fullName evidence="2">histidine kinase</fullName>
        <ecNumber evidence="2">2.7.13.3</ecNumber>
    </recommendedName>
</protein>
<gene>
    <name evidence="8" type="ORF">DES52_10479</name>
</gene>
<keyword evidence="4 8" id="KW-0418">Kinase</keyword>
<dbReference type="SMART" id="SM00387">
    <property type="entry name" value="HATPase_c"/>
    <property type="match status" value="1"/>
</dbReference>
<evidence type="ECO:0000256" key="4">
    <source>
        <dbReference type="ARBA" id="ARBA00022777"/>
    </source>
</evidence>
<dbReference type="PANTHER" id="PTHR24421">
    <property type="entry name" value="NITRATE/NITRITE SENSOR PROTEIN NARX-RELATED"/>
    <property type="match status" value="1"/>
</dbReference>